<protein>
    <submittedName>
        <fullName evidence="1">KAT8 regulatory NSL complex subunit 1</fullName>
    </submittedName>
</protein>
<dbReference type="EMBL" id="JASSZA010000005">
    <property type="protein sequence ID" value="KAK2110937.1"/>
    <property type="molecule type" value="Genomic_DNA"/>
</dbReference>
<sequence length="64" mass="7845">MEGRSIERRRSEWRWAADRAAIVSRWNWLQAHVSDLEYRIRQQTDIYKQIRANKSEYTVSVTEF</sequence>
<accession>A0ABQ9VNX1</accession>
<organism evidence="1 2">
    <name type="scientific">Saguinus oedipus</name>
    <name type="common">Cotton-top tamarin</name>
    <name type="synonym">Oedipomidas oedipus</name>
    <dbReference type="NCBI Taxonomy" id="9490"/>
    <lineage>
        <taxon>Eukaryota</taxon>
        <taxon>Metazoa</taxon>
        <taxon>Chordata</taxon>
        <taxon>Craniata</taxon>
        <taxon>Vertebrata</taxon>
        <taxon>Euteleostomi</taxon>
        <taxon>Mammalia</taxon>
        <taxon>Eutheria</taxon>
        <taxon>Euarchontoglires</taxon>
        <taxon>Primates</taxon>
        <taxon>Haplorrhini</taxon>
        <taxon>Platyrrhini</taxon>
        <taxon>Cebidae</taxon>
        <taxon>Callitrichinae</taxon>
        <taxon>Saguinus</taxon>
    </lineage>
</organism>
<evidence type="ECO:0000313" key="2">
    <source>
        <dbReference type="Proteomes" id="UP001266305"/>
    </source>
</evidence>
<evidence type="ECO:0000313" key="1">
    <source>
        <dbReference type="EMBL" id="KAK2110937.1"/>
    </source>
</evidence>
<gene>
    <name evidence="1" type="primary">KANSL1_2</name>
    <name evidence="1" type="ORF">P7K49_010683</name>
</gene>
<dbReference type="PANTHER" id="PTHR22443:SF14">
    <property type="entry name" value="KAT8 REGULATORY NSL COMPLEX SUBUNIT 1"/>
    <property type="match status" value="1"/>
</dbReference>
<proteinExistence type="predicted"/>
<dbReference type="InterPro" id="IPR026180">
    <property type="entry name" value="NSL1"/>
</dbReference>
<keyword evidence="2" id="KW-1185">Reference proteome</keyword>
<reference evidence="1 2" key="1">
    <citation type="submission" date="2023-05" db="EMBL/GenBank/DDBJ databases">
        <title>B98-5 Cell Line De Novo Hybrid Assembly: An Optical Mapping Approach.</title>
        <authorList>
            <person name="Kananen K."/>
            <person name="Auerbach J.A."/>
            <person name="Kautto E."/>
            <person name="Blachly J.S."/>
        </authorList>
    </citation>
    <scope>NUCLEOTIDE SEQUENCE [LARGE SCALE GENOMIC DNA]</scope>
    <source>
        <strain evidence="1">B95-8</strain>
        <tissue evidence="1">Cell line</tissue>
    </source>
</reference>
<comment type="caution">
    <text evidence="1">The sequence shown here is derived from an EMBL/GenBank/DDBJ whole genome shotgun (WGS) entry which is preliminary data.</text>
</comment>
<name>A0ABQ9VNX1_SAGOE</name>
<dbReference type="PANTHER" id="PTHR22443">
    <property type="entry name" value="NON-SPECIFIC LETHAL 1, ISOFORM M"/>
    <property type="match status" value="1"/>
</dbReference>
<dbReference type="Proteomes" id="UP001266305">
    <property type="component" value="Unassembled WGS sequence"/>
</dbReference>